<evidence type="ECO:0008006" key="3">
    <source>
        <dbReference type="Google" id="ProtNLM"/>
    </source>
</evidence>
<comment type="caution">
    <text evidence="1">The sequence shown here is derived from an EMBL/GenBank/DDBJ whole genome shotgun (WGS) entry which is preliminary data.</text>
</comment>
<proteinExistence type="predicted"/>
<dbReference type="InParanoid" id="A0A0Q0RZ74"/>
<dbReference type="InterPro" id="IPR011604">
    <property type="entry name" value="PDDEXK-like_dom_sf"/>
</dbReference>
<evidence type="ECO:0000313" key="2">
    <source>
        <dbReference type="Proteomes" id="UP000050301"/>
    </source>
</evidence>
<dbReference type="AlphaFoldDB" id="A0A0Q0RZ74"/>
<sequence length="462" mass="54237">MQLLQGVKEAIISDNINHNITKILEDSIKKKTFDVPDYLYVTDLINPVNSYYSRKYKEIEIGNDIYLRMKLGEEYHFMARGWFEQMDGFSGYEIPVNGSHLNLNVVGRIDFMINNSVIEFKLKSRENIEIEDLYKDYLSDLEQLLFYSVLNKNYSDINYLVFYSSGNFYAYKIHIKNRDNIINEMVYRIDLIKRGLYNDDISNFPRCTYFTHGCPFQENNVCNCSKLKLKDDKWIINSINISEDGELENSLNNYSIENTRLDIRNIDLIYPRRYYHRIRNDREIQAENRLKSTFNYDKNNIKFFMMDAIETSALAISSQEYALKNSVNTLGLSGYEKYLIKNIYDETSIVPYILKINNSVYTSNIPDTYYSELAVICAKRNINSGLIIIVYPKLNNSVIVHEIIFNNEKLINLCLTKIEDIKSAVKNSYPYKLDMCPQFTINSCNIENCSCKMEIYKNLKNS</sequence>
<keyword evidence="2" id="KW-1185">Reference proteome</keyword>
<protein>
    <recommendedName>
        <fullName evidence="3">PD-(D/E)XK endonuclease-like domain-containing protein</fullName>
    </recommendedName>
</protein>
<accession>A0A0Q0RZ74</accession>
<dbReference type="RefSeq" id="WP_055032578.1">
    <property type="nucleotide sequence ID" value="NZ_LKBH01000091.1"/>
</dbReference>
<evidence type="ECO:0000313" key="1">
    <source>
        <dbReference type="EMBL" id="KQB35819.1"/>
    </source>
</evidence>
<dbReference type="Proteomes" id="UP000050301">
    <property type="component" value="Unassembled WGS sequence"/>
</dbReference>
<name>A0A0Q0RZ74_9ARCH</name>
<organism evidence="1 2">
    <name type="scientific">Acidiplasma cupricumulans</name>
    <dbReference type="NCBI Taxonomy" id="312540"/>
    <lineage>
        <taxon>Archaea</taxon>
        <taxon>Methanobacteriati</taxon>
        <taxon>Thermoplasmatota</taxon>
        <taxon>Thermoplasmata</taxon>
        <taxon>Thermoplasmatales</taxon>
        <taxon>Ferroplasmaceae</taxon>
        <taxon>Acidiplasma</taxon>
    </lineage>
</organism>
<reference evidence="1 2" key="1">
    <citation type="submission" date="2015-09" db="EMBL/GenBank/DDBJ databases">
        <title>Heavy metals and arsenic resistance mechanisms in polyextremophilic archaea of the family Ferroplasmaceae.</title>
        <authorList>
            <person name="Bulaev A.G."/>
            <person name="Kanygina A.V."/>
        </authorList>
    </citation>
    <scope>NUCLEOTIDE SEQUENCE [LARGE SCALE GENOMIC DNA]</scope>
    <source>
        <strain evidence="1 2">BH2</strain>
    </source>
</reference>
<gene>
    <name evidence="1" type="ORF">AOG55_05685</name>
</gene>
<dbReference type="EMBL" id="LKBH01000091">
    <property type="protein sequence ID" value="KQB35819.1"/>
    <property type="molecule type" value="Genomic_DNA"/>
</dbReference>
<dbReference type="Gene3D" id="3.90.320.10">
    <property type="match status" value="1"/>
</dbReference>